<feature type="compositionally biased region" description="Basic residues" evidence="1">
    <location>
        <begin position="17"/>
        <end position="27"/>
    </location>
</feature>
<dbReference type="InterPro" id="IPR013169">
    <property type="entry name" value="mRNA_splic_Cwf18-like"/>
</dbReference>
<evidence type="ECO:0000313" key="3">
    <source>
        <dbReference type="Proteomes" id="UP001583172"/>
    </source>
</evidence>
<feature type="compositionally biased region" description="Basic and acidic residues" evidence="1">
    <location>
        <begin position="198"/>
        <end position="207"/>
    </location>
</feature>
<reference evidence="2 3" key="1">
    <citation type="journal article" date="2024" name="Commun. Biol.">
        <title>Comparative genomic analysis of thermophilic fungi reveals convergent evolutionary adaptations and gene losses.</title>
        <authorList>
            <person name="Steindorff A.S."/>
            <person name="Aguilar-Pontes M.V."/>
            <person name="Robinson A.J."/>
            <person name="Andreopoulos B."/>
            <person name="LaButti K."/>
            <person name="Kuo A."/>
            <person name="Mondo S."/>
            <person name="Riley R."/>
            <person name="Otillar R."/>
            <person name="Haridas S."/>
            <person name="Lipzen A."/>
            <person name="Grimwood J."/>
            <person name="Schmutz J."/>
            <person name="Clum A."/>
            <person name="Reid I.D."/>
            <person name="Moisan M.C."/>
            <person name="Butler G."/>
            <person name="Nguyen T.T.M."/>
            <person name="Dewar K."/>
            <person name="Conant G."/>
            <person name="Drula E."/>
            <person name="Henrissat B."/>
            <person name="Hansel C."/>
            <person name="Singer S."/>
            <person name="Hutchinson M.I."/>
            <person name="de Vries R.P."/>
            <person name="Natvig D.O."/>
            <person name="Powell A.J."/>
            <person name="Tsang A."/>
            <person name="Grigoriev I.V."/>
        </authorList>
    </citation>
    <scope>NUCLEOTIDE SEQUENCE [LARGE SCALE GENOMIC DNA]</scope>
    <source>
        <strain evidence="2 3">CBS 620.91</strain>
    </source>
</reference>
<feature type="region of interest" description="Disordered" evidence="1">
    <location>
        <begin position="125"/>
        <end position="152"/>
    </location>
</feature>
<keyword evidence="3" id="KW-1185">Reference proteome</keyword>
<dbReference type="Pfam" id="PF08315">
    <property type="entry name" value="cwf18"/>
    <property type="match status" value="1"/>
</dbReference>
<proteinExistence type="predicted"/>
<gene>
    <name evidence="2" type="ORF">VTJ49DRAFT_4609</name>
</gene>
<organism evidence="2 3">
    <name type="scientific">Humicola insolens</name>
    <name type="common">Soft-rot fungus</name>
    <dbReference type="NCBI Taxonomy" id="85995"/>
    <lineage>
        <taxon>Eukaryota</taxon>
        <taxon>Fungi</taxon>
        <taxon>Dikarya</taxon>
        <taxon>Ascomycota</taxon>
        <taxon>Pezizomycotina</taxon>
        <taxon>Sordariomycetes</taxon>
        <taxon>Sordariomycetidae</taxon>
        <taxon>Sordariales</taxon>
        <taxon>Chaetomiaceae</taxon>
        <taxon>Mycothermus</taxon>
    </lineage>
</organism>
<dbReference type="PANTHER" id="PTHR31551:SF1">
    <property type="entry name" value="COILED-COIL DOMAIN-CONTAINING PROTEIN 12"/>
    <property type="match status" value="1"/>
</dbReference>
<protein>
    <submittedName>
        <fullName evidence="2">Uncharacterized protein</fullName>
    </submittedName>
</protein>
<feature type="region of interest" description="Disordered" evidence="1">
    <location>
        <begin position="1"/>
        <end position="113"/>
    </location>
</feature>
<name>A0ABR3V4Z5_HUMIN</name>
<sequence>MSSHTTLAAASDDRKARLAKLKSLKRKQPSEEQEPTFTSATSPAPADDQDATNQKPSDDNNNNNNDDDTETRTSPHTPTQDVARLHLSGRNYDFETKGPKLGFEAPPILEQPTLEEKAAELERKAKEAAATAPADNTLDLKTLRPKKPNWDLKRDLDQKMQVLNVRTENAIARLVRERLAEKKRGAEAARGVGASADGGKDGQKDGGDAEADGMLEGAAMVERMRMREREEEEENRREREAEDAEFGMAGHVLVPARPTSPAISSAISNARVSPRSLPRGLFVQAKANRNVAVGDHRVRVEEVWQNGEGRATVKRASPYWDKHAQGILSGRGSNGRASRMTAPAPKGAGVKGYEGDLRRLDRDRLRSDLSSSEASRSRFRAFSLSASRLASS</sequence>
<comment type="caution">
    <text evidence="2">The sequence shown here is derived from an EMBL/GenBank/DDBJ whole genome shotgun (WGS) entry which is preliminary data.</text>
</comment>
<evidence type="ECO:0000256" key="1">
    <source>
        <dbReference type="SAM" id="MobiDB-lite"/>
    </source>
</evidence>
<feature type="compositionally biased region" description="Low complexity" evidence="1">
    <location>
        <begin position="368"/>
        <end position="378"/>
    </location>
</feature>
<feature type="region of interest" description="Disordered" evidence="1">
    <location>
        <begin position="182"/>
        <end position="212"/>
    </location>
</feature>
<dbReference type="EMBL" id="JAZGSY010000361">
    <property type="protein sequence ID" value="KAL1836828.1"/>
    <property type="molecule type" value="Genomic_DNA"/>
</dbReference>
<evidence type="ECO:0000313" key="2">
    <source>
        <dbReference type="EMBL" id="KAL1836828.1"/>
    </source>
</evidence>
<feature type="region of interest" description="Disordered" evidence="1">
    <location>
        <begin position="325"/>
        <end position="378"/>
    </location>
</feature>
<dbReference type="PANTHER" id="PTHR31551">
    <property type="entry name" value="PRE-MRNA-SPLICING FACTOR CWF18"/>
    <property type="match status" value="1"/>
</dbReference>
<accession>A0ABR3V4Z5</accession>
<dbReference type="Proteomes" id="UP001583172">
    <property type="component" value="Unassembled WGS sequence"/>
</dbReference>
<feature type="compositionally biased region" description="Basic and acidic residues" evidence="1">
    <location>
        <begin position="353"/>
        <end position="367"/>
    </location>
</feature>